<evidence type="ECO:0000313" key="3">
    <source>
        <dbReference type="Proteomes" id="UP000466442"/>
    </source>
</evidence>
<accession>A0A8S9XXI6</accession>
<feature type="region of interest" description="Disordered" evidence="1">
    <location>
        <begin position="197"/>
        <end position="234"/>
    </location>
</feature>
<proteinExistence type="predicted"/>
<reference evidence="2" key="1">
    <citation type="journal article" date="2021" name="Mol. Ecol. Resour.">
        <title>Apolygus lucorum genome provides insights into omnivorousness and mesophyll feeding.</title>
        <authorList>
            <person name="Liu Y."/>
            <person name="Liu H."/>
            <person name="Wang H."/>
            <person name="Huang T."/>
            <person name="Liu B."/>
            <person name="Yang B."/>
            <person name="Yin L."/>
            <person name="Li B."/>
            <person name="Zhang Y."/>
            <person name="Zhang S."/>
            <person name="Jiang F."/>
            <person name="Zhang X."/>
            <person name="Ren Y."/>
            <person name="Wang B."/>
            <person name="Wang S."/>
            <person name="Lu Y."/>
            <person name="Wu K."/>
            <person name="Fan W."/>
            <person name="Wang G."/>
        </authorList>
    </citation>
    <scope>NUCLEOTIDE SEQUENCE</scope>
    <source>
        <strain evidence="2">12Hb</strain>
    </source>
</reference>
<evidence type="ECO:0000256" key="1">
    <source>
        <dbReference type="SAM" id="MobiDB-lite"/>
    </source>
</evidence>
<comment type="caution">
    <text evidence="2">The sequence shown here is derived from an EMBL/GenBank/DDBJ whole genome shotgun (WGS) entry which is preliminary data.</text>
</comment>
<dbReference type="Proteomes" id="UP000466442">
    <property type="component" value="Unassembled WGS sequence"/>
</dbReference>
<dbReference type="AlphaFoldDB" id="A0A8S9XXI6"/>
<evidence type="ECO:0000313" key="2">
    <source>
        <dbReference type="EMBL" id="KAF6213760.1"/>
    </source>
</evidence>
<sequence length="234" mass="27007">MSSPTKNMDDNELMYSADELYRSLADAGYPVTTGWHSLNKISQQDLEDLAESEVDPFPKEDQLNDNIFESFLRDNEDEAAAVKIPNHSFFHDYSKVESAFYNSIRPGKKSGDPTVTDLKALLHHPTGIIKFKLNYDDDWQDLPTTHRNRKKVEAMSKFPKLYNQKLTIPKDKFNDLQDLKKFLPLDCQAFYDTLPHEDESRRAMKRQSGTNSNSKNNKKQRVTKKSSVSHFVIV</sequence>
<organism evidence="2 3">
    <name type="scientific">Apolygus lucorum</name>
    <name type="common">Small green plant bug</name>
    <name type="synonym">Lygocoris lucorum</name>
    <dbReference type="NCBI Taxonomy" id="248454"/>
    <lineage>
        <taxon>Eukaryota</taxon>
        <taxon>Metazoa</taxon>
        <taxon>Ecdysozoa</taxon>
        <taxon>Arthropoda</taxon>
        <taxon>Hexapoda</taxon>
        <taxon>Insecta</taxon>
        <taxon>Pterygota</taxon>
        <taxon>Neoptera</taxon>
        <taxon>Paraneoptera</taxon>
        <taxon>Hemiptera</taxon>
        <taxon>Heteroptera</taxon>
        <taxon>Panheteroptera</taxon>
        <taxon>Cimicomorpha</taxon>
        <taxon>Miridae</taxon>
        <taxon>Mirini</taxon>
        <taxon>Apolygus</taxon>
    </lineage>
</organism>
<keyword evidence="3" id="KW-1185">Reference proteome</keyword>
<name>A0A8S9XXI6_APOLU</name>
<protein>
    <submittedName>
        <fullName evidence="2">Uncharacterized protein</fullName>
    </submittedName>
</protein>
<dbReference type="OrthoDB" id="6614966at2759"/>
<dbReference type="EMBL" id="WIXP02000003">
    <property type="protein sequence ID" value="KAF6213760.1"/>
    <property type="molecule type" value="Genomic_DNA"/>
</dbReference>
<gene>
    <name evidence="2" type="ORF">GE061_011482</name>
</gene>
<feature type="compositionally biased region" description="Polar residues" evidence="1">
    <location>
        <begin position="225"/>
        <end position="234"/>
    </location>
</feature>